<dbReference type="AlphaFoldDB" id="A0A510Y5A4"/>
<dbReference type="Proteomes" id="UP000321051">
    <property type="component" value="Unassembled WGS sequence"/>
</dbReference>
<organism evidence="2 3">
    <name type="scientific">Marinococcus halophilus</name>
    <dbReference type="NCBI Taxonomy" id="1371"/>
    <lineage>
        <taxon>Bacteria</taxon>
        <taxon>Bacillati</taxon>
        <taxon>Bacillota</taxon>
        <taxon>Bacilli</taxon>
        <taxon>Bacillales</taxon>
        <taxon>Bacillaceae</taxon>
        <taxon>Marinococcus</taxon>
    </lineage>
</organism>
<name>A0A510Y5A4_MARHA</name>
<evidence type="ECO:0000256" key="1">
    <source>
        <dbReference type="SAM" id="Phobius"/>
    </source>
</evidence>
<keyword evidence="3" id="KW-1185">Reference proteome</keyword>
<evidence type="ECO:0000313" key="3">
    <source>
        <dbReference type="Proteomes" id="UP000321051"/>
    </source>
</evidence>
<reference evidence="2 3" key="1">
    <citation type="submission" date="2019-07" db="EMBL/GenBank/DDBJ databases">
        <title>Whole genome shotgun sequence of Marinococcus halophilus NBRC 102359.</title>
        <authorList>
            <person name="Hosoyama A."/>
            <person name="Uohara A."/>
            <person name="Ohji S."/>
            <person name="Ichikawa N."/>
        </authorList>
    </citation>
    <scope>NUCLEOTIDE SEQUENCE [LARGE SCALE GENOMIC DNA]</scope>
    <source>
        <strain evidence="2 3">NBRC 102359</strain>
    </source>
</reference>
<dbReference type="OrthoDB" id="2961216at2"/>
<evidence type="ECO:0000313" key="2">
    <source>
        <dbReference type="EMBL" id="GEK58333.1"/>
    </source>
</evidence>
<keyword evidence="1" id="KW-1133">Transmembrane helix</keyword>
<keyword evidence="1" id="KW-0472">Membrane</keyword>
<dbReference type="RefSeq" id="WP_094908409.1">
    <property type="nucleotide sequence ID" value="NZ_BJUN01000005.1"/>
</dbReference>
<dbReference type="EMBL" id="BJUN01000005">
    <property type="protein sequence ID" value="GEK58333.1"/>
    <property type="molecule type" value="Genomic_DNA"/>
</dbReference>
<protein>
    <submittedName>
        <fullName evidence="2">Uncharacterized protein</fullName>
    </submittedName>
</protein>
<keyword evidence="1" id="KW-0812">Transmembrane</keyword>
<comment type="caution">
    <text evidence="2">The sequence shown here is derived from an EMBL/GenBank/DDBJ whole genome shotgun (WGS) entry which is preliminary data.</text>
</comment>
<gene>
    <name evidence="2" type="ORF">MHA01_12380</name>
</gene>
<accession>A0A510Y5A4</accession>
<proteinExistence type="predicted"/>
<sequence>MQKKHKWRRLPGFRSGARWKAVTAFMVYLGLLIGIAAALFAGTPINDPGEEEAAPAETEAAKDNTALKSCSDFEDDQQLYAYWTEHKFSSENDPGGLDSNHDGVPCAVLSEKMEDEFTAYEKEQTGGASELDIPSYTLHKGENTNYNDTVYVNYYVIPDAAPPSIDETVIDTISDEVIMDIKKKEEFHLLTINFVDAKEAIDYGGYVYGKTDYFPHGDIEAVENDEPGDYSNHEIDTVYGSINNEGLPKQEENYPTDKELDMYFYWAGPAYGQSTDSGNSPVEATADKFNVSKETVEQAVQKASNR</sequence>
<feature type="transmembrane region" description="Helical" evidence="1">
    <location>
        <begin position="21"/>
        <end position="41"/>
    </location>
</feature>